<feature type="signal peptide" evidence="1">
    <location>
        <begin position="1"/>
        <end position="16"/>
    </location>
</feature>
<dbReference type="HOGENOM" id="CLU_1469019_0_0_1"/>
<accession>A0A084GB02</accession>
<dbReference type="EMBL" id="JOWA01000088">
    <property type="protein sequence ID" value="KEZ44514.1"/>
    <property type="molecule type" value="Genomic_DNA"/>
</dbReference>
<dbReference type="KEGG" id="sapo:SAPIO_CDS3532"/>
<feature type="chain" id="PRO_5001775577" evidence="1">
    <location>
        <begin position="17"/>
        <end position="184"/>
    </location>
</feature>
<reference evidence="2 3" key="1">
    <citation type="journal article" date="2014" name="Genome Announc.">
        <title>Draft genome sequence of the pathogenic fungus Scedosporium apiospermum.</title>
        <authorList>
            <person name="Vandeputte P."/>
            <person name="Ghamrawi S."/>
            <person name="Rechenmann M."/>
            <person name="Iltis A."/>
            <person name="Giraud S."/>
            <person name="Fleury M."/>
            <person name="Thornton C."/>
            <person name="Delhaes L."/>
            <person name="Meyer W."/>
            <person name="Papon N."/>
            <person name="Bouchara J.P."/>
        </authorList>
    </citation>
    <scope>NUCLEOTIDE SEQUENCE [LARGE SCALE GENOMIC DNA]</scope>
    <source>
        <strain evidence="2 3">IHEM 14462</strain>
    </source>
</reference>
<proteinExistence type="predicted"/>
<dbReference type="AlphaFoldDB" id="A0A084GB02"/>
<dbReference type="RefSeq" id="XP_016644313.1">
    <property type="nucleotide sequence ID" value="XM_016786307.1"/>
</dbReference>
<name>A0A084GB02_PSEDA</name>
<dbReference type="VEuPathDB" id="FungiDB:SAPIO_CDS3532"/>
<evidence type="ECO:0000313" key="2">
    <source>
        <dbReference type="EMBL" id="KEZ44514.1"/>
    </source>
</evidence>
<sequence length="184" mass="19659">MKLLLALSVLAASALATPVELNTRQRGEFSRYELRIASGAADTPFAGGAVSIKDGKLGFFGDDGAGVFVDVDEGSQASNSVRITIDGEEDSESYVSLAGDDKDGLRGVVVSDSPSEGALFRFGEIDDAGYAKITREGGGRWVVESVRDDDYELLWWDGEGYTLAITFPVELVGRLAAQSRKPRD</sequence>
<gene>
    <name evidence="2" type="ORF">SAPIO_CDS3532</name>
</gene>
<protein>
    <submittedName>
        <fullName evidence="2">Uncharacterized protein</fullName>
    </submittedName>
</protein>
<dbReference type="Proteomes" id="UP000028545">
    <property type="component" value="Unassembled WGS sequence"/>
</dbReference>
<organism evidence="2 3">
    <name type="scientific">Pseudallescheria apiosperma</name>
    <name type="common">Scedosporium apiospermum</name>
    <dbReference type="NCBI Taxonomy" id="563466"/>
    <lineage>
        <taxon>Eukaryota</taxon>
        <taxon>Fungi</taxon>
        <taxon>Dikarya</taxon>
        <taxon>Ascomycota</taxon>
        <taxon>Pezizomycotina</taxon>
        <taxon>Sordariomycetes</taxon>
        <taxon>Hypocreomycetidae</taxon>
        <taxon>Microascales</taxon>
        <taxon>Microascaceae</taxon>
        <taxon>Scedosporium</taxon>
    </lineage>
</organism>
<dbReference type="OrthoDB" id="10470928at2759"/>
<dbReference type="GeneID" id="27722604"/>
<comment type="caution">
    <text evidence="2">The sequence shown here is derived from an EMBL/GenBank/DDBJ whole genome shotgun (WGS) entry which is preliminary data.</text>
</comment>
<keyword evidence="3" id="KW-1185">Reference proteome</keyword>
<evidence type="ECO:0000313" key="3">
    <source>
        <dbReference type="Proteomes" id="UP000028545"/>
    </source>
</evidence>
<evidence type="ECO:0000256" key="1">
    <source>
        <dbReference type="SAM" id="SignalP"/>
    </source>
</evidence>
<keyword evidence="1" id="KW-0732">Signal</keyword>